<dbReference type="InterPro" id="IPR017937">
    <property type="entry name" value="Thioredoxin_CS"/>
</dbReference>
<keyword evidence="4 10" id="KW-0732">Signal</keyword>
<evidence type="ECO:0000256" key="5">
    <source>
        <dbReference type="ARBA" id="ARBA00022737"/>
    </source>
</evidence>
<proteinExistence type="inferred from homology"/>
<sequence length="365" mass="40654">MVWNWSIISAAALFSSSISASNVIDLTLDNFDQVIGKGIPALVEFYAPWCGHCKNLAPTFEQLADEFVHAKDKVIVAKVDADQHKDLGKRFGIKGFPTLKWFDNSAKDPQDYDKGRDFESLSQFIMERAGVKIKPKQTSRSEVIILTDENFYSIVMDPQKDVFVKFYTTWCGHCQKLAPEYDNLANDMIGEPNIVIAKVDCTVHTALCEQHGVQGYPTLKFFPRGPSKTPVGYSGERTEAGILSFINANAGTNRQIGGTLGSQAGRIAELDELATIFMETKSKDIISEAKKVSENNPSSHANYYLKVFEKITTKPSYVNDEGLRLDNILAKGSLALSKADDFQVRRNILKAFEVFESEKPAKDEL</sequence>
<gene>
    <name evidence="12" type="ORF">NEOLI_003822</name>
</gene>
<keyword evidence="5" id="KW-0677">Repeat</keyword>
<keyword evidence="6" id="KW-1015">Disulfide bond</keyword>
<feature type="chain" id="PRO_5012617602" description="protein disulfide-isomerase" evidence="10">
    <location>
        <begin position="21"/>
        <end position="365"/>
    </location>
</feature>
<accession>A0A1U7LQI2</accession>
<dbReference type="Gene3D" id="3.40.30.10">
    <property type="entry name" value="Glutaredoxin"/>
    <property type="match status" value="2"/>
</dbReference>
<dbReference type="PANTHER" id="PTHR45672">
    <property type="entry name" value="PROTEIN DISULFIDE-ISOMERASE C17H9.14C-RELATED"/>
    <property type="match status" value="1"/>
</dbReference>
<evidence type="ECO:0000256" key="6">
    <source>
        <dbReference type="ARBA" id="ARBA00023157"/>
    </source>
</evidence>
<keyword evidence="8" id="KW-0676">Redox-active center</keyword>
<feature type="domain" description="Thioredoxin" evidence="11">
    <location>
        <begin position="133"/>
        <end position="251"/>
    </location>
</feature>
<dbReference type="InterPro" id="IPR011679">
    <property type="entry name" value="ERp29_C"/>
</dbReference>
<evidence type="ECO:0000256" key="9">
    <source>
        <dbReference type="RuleBase" id="RU004208"/>
    </source>
</evidence>
<name>A0A1U7LQI2_NEOID</name>
<comment type="catalytic activity">
    <reaction evidence="1">
        <text>Catalyzes the rearrangement of -S-S- bonds in proteins.</text>
        <dbReference type="EC" id="5.3.4.1"/>
    </reaction>
</comment>
<feature type="signal peptide" evidence="10">
    <location>
        <begin position="1"/>
        <end position="20"/>
    </location>
</feature>
<dbReference type="PANTHER" id="PTHR45672:SF11">
    <property type="entry name" value="PROTEIN DISULFIDE-ISOMERASE C17H9.14C"/>
    <property type="match status" value="1"/>
</dbReference>
<evidence type="ECO:0000256" key="4">
    <source>
        <dbReference type="ARBA" id="ARBA00022729"/>
    </source>
</evidence>
<dbReference type="PROSITE" id="PS51352">
    <property type="entry name" value="THIOREDOXIN_2"/>
    <property type="match status" value="2"/>
</dbReference>
<comment type="similarity">
    <text evidence="2 9">Belongs to the protein disulfide isomerase family.</text>
</comment>
<keyword evidence="7 12" id="KW-0413">Isomerase</keyword>
<dbReference type="GO" id="GO:0005783">
    <property type="term" value="C:endoplasmic reticulum"/>
    <property type="evidence" value="ECO:0007669"/>
    <property type="project" value="InterPro"/>
</dbReference>
<dbReference type="NCBIfam" id="TIGR01126">
    <property type="entry name" value="pdi_dom"/>
    <property type="match status" value="2"/>
</dbReference>
<dbReference type="GO" id="GO:0006457">
    <property type="term" value="P:protein folding"/>
    <property type="evidence" value="ECO:0007669"/>
    <property type="project" value="TreeGrafter"/>
</dbReference>
<evidence type="ECO:0000313" key="13">
    <source>
        <dbReference type="Proteomes" id="UP000186594"/>
    </source>
</evidence>
<dbReference type="FunFam" id="3.40.30.10:FF:000032">
    <property type="entry name" value="Protein disulfide-isomerase A6 homolog"/>
    <property type="match status" value="1"/>
</dbReference>
<dbReference type="Gene3D" id="1.20.1150.12">
    <property type="entry name" value="Endoplasmic reticulum resident protein 29, C-terminal domain"/>
    <property type="match status" value="1"/>
</dbReference>
<dbReference type="STRING" id="1198029.A0A1U7LQI2"/>
<dbReference type="EC" id="5.3.4.1" evidence="3"/>
<dbReference type="CDD" id="cd00238">
    <property type="entry name" value="ERp29c"/>
    <property type="match status" value="1"/>
</dbReference>
<evidence type="ECO:0000259" key="11">
    <source>
        <dbReference type="PROSITE" id="PS51352"/>
    </source>
</evidence>
<dbReference type="OrthoDB" id="10264505at2759"/>
<reference evidence="12 13" key="1">
    <citation type="submission" date="2016-04" db="EMBL/GenBank/DDBJ databases">
        <title>Evolutionary innovation and constraint leading to complex multicellularity in the Ascomycota.</title>
        <authorList>
            <person name="Cisse O."/>
            <person name="Nguyen A."/>
            <person name="Hewitt D.A."/>
            <person name="Jedd G."/>
            <person name="Stajich J.E."/>
        </authorList>
    </citation>
    <scope>NUCLEOTIDE SEQUENCE [LARGE SCALE GENOMIC DNA]</scope>
    <source>
        <strain evidence="12 13">DAH-3</strain>
    </source>
</reference>
<dbReference type="InterPro" id="IPR036249">
    <property type="entry name" value="Thioredoxin-like_sf"/>
</dbReference>
<dbReference type="InterPro" id="IPR005788">
    <property type="entry name" value="PDI_thioredoxin-like_dom"/>
</dbReference>
<feature type="domain" description="Thioredoxin" evidence="11">
    <location>
        <begin position="5"/>
        <end position="130"/>
    </location>
</feature>
<dbReference type="InterPro" id="IPR051063">
    <property type="entry name" value="PDI"/>
</dbReference>
<dbReference type="Pfam" id="PF07749">
    <property type="entry name" value="ERp29"/>
    <property type="match status" value="1"/>
</dbReference>
<evidence type="ECO:0000313" key="12">
    <source>
        <dbReference type="EMBL" id="OLL24904.1"/>
    </source>
</evidence>
<dbReference type="PROSITE" id="PS00194">
    <property type="entry name" value="THIOREDOXIN_1"/>
    <property type="match status" value="2"/>
</dbReference>
<dbReference type="SUPFAM" id="SSF47933">
    <property type="entry name" value="ERP29 C domain-like"/>
    <property type="match status" value="1"/>
</dbReference>
<keyword evidence="13" id="KW-1185">Reference proteome</keyword>
<evidence type="ECO:0000256" key="2">
    <source>
        <dbReference type="ARBA" id="ARBA00006347"/>
    </source>
</evidence>
<protein>
    <recommendedName>
        <fullName evidence="3">protein disulfide-isomerase</fullName>
        <ecNumber evidence="3">5.3.4.1</ecNumber>
    </recommendedName>
</protein>
<dbReference type="EMBL" id="LXFE01000582">
    <property type="protein sequence ID" value="OLL24904.1"/>
    <property type="molecule type" value="Genomic_DNA"/>
</dbReference>
<evidence type="ECO:0000256" key="3">
    <source>
        <dbReference type="ARBA" id="ARBA00012723"/>
    </source>
</evidence>
<dbReference type="Pfam" id="PF00085">
    <property type="entry name" value="Thioredoxin"/>
    <property type="match status" value="2"/>
</dbReference>
<evidence type="ECO:0000256" key="7">
    <source>
        <dbReference type="ARBA" id="ARBA00023235"/>
    </source>
</evidence>
<evidence type="ECO:0000256" key="1">
    <source>
        <dbReference type="ARBA" id="ARBA00001182"/>
    </source>
</evidence>
<dbReference type="InterPro" id="IPR013766">
    <property type="entry name" value="Thioredoxin_domain"/>
</dbReference>
<dbReference type="CDD" id="cd02998">
    <property type="entry name" value="PDI_a_ERp38"/>
    <property type="match status" value="1"/>
</dbReference>
<comment type="caution">
    <text evidence="12">The sequence shown here is derived from an EMBL/GenBank/DDBJ whole genome shotgun (WGS) entry which is preliminary data.</text>
</comment>
<dbReference type="AlphaFoldDB" id="A0A1U7LQI2"/>
<dbReference type="PRINTS" id="PR00421">
    <property type="entry name" value="THIOREDOXIN"/>
</dbReference>
<dbReference type="OMA" id="FINEHAG"/>
<dbReference type="Proteomes" id="UP000186594">
    <property type="component" value="Unassembled WGS sequence"/>
</dbReference>
<dbReference type="SUPFAM" id="SSF52833">
    <property type="entry name" value="Thioredoxin-like"/>
    <property type="match status" value="2"/>
</dbReference>
<evidence type="ECO:0000256" key="10">
    <source>
        <dbReference type="SAM" id="SignalP"/>
    </source>
</evidence>
<organism evidence="12 13">
    <name type="scientific">Neolecta irregularis (strain DAH-3)</name>
    <dbReference type="NCBI Taxonomy" id="1198029"/>
    <lineage>
        <taxon>Eukaryota</taxon>
        <taxon>Fungi</taxon>
        <taxon>Dikarya</taxon>
        <taxon>Ascomycota</taxon>
        <taxon>Taphrinomycotina</taxon>
        <taxon>Neolectales</taxon>
        <taxon>Neolectaceae</taxon>
        <taxon>Neolecta</taxon>
    </lineage>
</organism>
<evidence type="ECO:0000256" key="8">
    <source>
        <dbReference type="ARBA" id="ARBA00023284"/>
    </source>
</evidence>
<dbReference type="GO" id="GO:0003756">
    <property type="term" value="F:protein disulfide isomerase activity"/>
    <property type="evidence" value="ECO:0007669"/>
    <property type="project" value="UniProtKB-EC"/>
</dbReference>
<dbReference type="InterPro" id="IPR036356">
    <property type="entry name" value="ERp29_C_sf"/>
</dbReference>